<evidence type="ECO:0000313" key="1">
    <source>
        <dbReference type="EMBL" id="GFR89462.1"/>
    </source>
</evidence>
<comment type="caution">
    <text evidence="1">The sequence shown here is derived from an EMBL/GenBank/DDBJ whole genome shotgun (WGS) entry which is preliminary data.</text>
</comment>
<evidence type="ECO:0000313" key="2">
    <source>
        <dbReference type="Proteomes" id="UP000762676"/>
    </source>
</evidence>
<dbReference type="AlphaFoldDB" id="A0AAV4GVM0"/>
<organism evidence="1 2">
    <name type="scientific">Elysia marginata</name>
    <dbReference type="NCBI Taxonomy" id="1093978"/>
    <lineage>
        <taxon>Eukaryota</taxon>
        <taxon>Metazoa</taxon>
        <taxon>Spiralia</taxon>
        <taxon>Lophotrochozoa</taxon>
        <taxon>Mollusca</taxon>
        <taxon>Gastropoda</taxon>
        <taxon>Heterobranchia</taxon>
        <taxon>Euthyneura</taxon>
        <taxon>Panpulmonata</taxon>
        <taxon>Sacoglossa</taxon>
        <taxon>Placobranchoidea</taxon>
        <taxon>Plakobranchidae</taxon>
        <taxon>Elysia</taxon>
    </lineage>
</organism>
<protein>
    <submittedName>
        <fullName evidence="1">Uncharacterized protein</fullName>
    </submittedName>
</protein>
<dbReference type="PANTHER" id="PTHR33206">
    <property type="entry name" value="PROTEIN CBG10425"/>
    <property type="match status" value="1"/>
</dbReference>
<proteinExistence type="predicted"/>
<reference evidence="1 2" key="1">
    <citation type="journal article" date="2021" name="Elife">
        <title>Chloroplast acquisition without the gene transfer in kleptoplastic sea slugs, Plakobranchus ocellatus.</title>
        <authorList>
            <person name="Maeda T."/>
            <person name="Takahashi S."/>
            <person name="Yoshida T."/>
            <person name="Shimamura S."/>
            <person name="Takaki Y."/>
            <person name="Nagai Y."/>
            <person name="Toyoda A."/>
            <person name="Suzuki Y."/>
            <person name="Arimoto A."/>
            <person name="Ishii H."/>
            <person name="Satoh N."/>
            <person name="Nishiyama T."/>
            <person name="Hasebe M."/>
            <person name="Maruyama T."/>
            <person name="Minagawa J."/>
            <person name="Obokata J."/>
            <person name="Shigenobu S."/>
        </authorList>
    </citation>
    <scope>NUCLEOTIDE SEQUENCE [LARGE SCALE GENOMIC DNA]</scope>
</reference>
<gene>
    <name evidence="1" type="ORF">ElyMa_000794500</name>
</gene>
<dbReference type="Proteomes" id="UP000762676">
    <property type="component" value="Unassembled WGS sequence"/>
</dbReference>
<accession>A0AAV4GVM0</accession>
<keyword evidence="2" id="KW-1185">Reference proteome</keyword>
<dbReference type="EMBL" id="BMAT01001628">
    <property type="protein sequence ID" value="GFR89462.1"/>
    <property type="molecule type" value="Genomic_DNA"/>
</dbReference>
<sequence>MWHGHRCYVTRGMDENPLNGKPFDELDEKTGEITKYLREELKVNVVEMRECSWNNKKKEEHEVIKFVAENVPLHPTTLATTEKELIEAIKNNTIFGLVQCDVVVPQELEEKFSELQPIFKNTNVGIDDIGEHMKTFATENKLLKQPRKTLIGSFFWKKRYC</sequence>
<name>A0AAV4GVM0_9GAST</name>
<dbReference type="PANTHER" id="PTHR33206:SF1">
    <property type="entry name" value="DNA-DIRECTED DNA POLYMERASE"/>
    <property type="match status" value="1"/>
</dbReference>